<dbReference type="Proteomes" id="UP001596137">
    <property type="component" value="Unassembled WGS sequence"/>
</dbReference>
<accession>A0ABW1NTM0</accession>
<evidence type="ECO:0000313" key="2">
    <source>
        <dbReference type="EMBL" id="MFC6086754.1"/>
    </source>
</evidence>
<keyword evidence="1" id="KW-0732">Signal</keyword>
<dbReference type="RefSeq" id="WP_380762242.1">
    <property type="nucleotide sequence ID" value="NZ_JBHSRF010000099.1"/>
</dbReference>
<protein>
    <submittedName>
        <fullName evidence="2">Uncharacterized protein</fullName>
    </submittedName>
</protein>
<evidence type="ECO:0000313" key="3">
    <source>
        <dbReference type="Proteomes" id="UP001596137"/>
    </source>
</evidence>
<evidence type="ECO:0000256" key="1">
    <source>
        <dbReference type="SAM" id="SignalP"/>
    </source>
</evidence>
<dbReference type="EMBL" id="JBHSRF010000099">
    <property type="protein sequence ID" value="MFC6086754.1"/>
    <property type="molecule type" value="Genomic_DNA"/>
</dbReference>
<name>A0ABW1NTM0_9ACTN</name>
<proteinExistence type="predicted"/>
<keyword evidence="3" id="KW-1185">Reference proteome</keyword>
<reference evidence="3" key="1">
    <citation type="journal article" date="2019" name="Int. J. Syst. Evol. Microbiol.">
        <title>The Global Catalogue of Microorganisms (GCM) 10K type strain sequencing project: providing services to taxonomists for standard genome sequencing and annotation.</title>
        <authorList>
            <consortium name="The Broad Institute Genomics Platform"/>
            <consortium name="The Broad Institute Genome Sequencing Center for Infectious Disease"/>
            <person name="Wu L."/>
            <person name="Ma J."/>
        </authorList>
    </citation>
    <scope>NUCLEOTIDE SEQUENCE [LARGE SCALE GENOMIC DNA]</scope>
    <source>
        <strain evidence="3">JCM 30346</strain>
    </source>
</reference>
<sequence length="349" mass="36387">MALIAAGLAAITTSADAAIPNRWGFAHVNVLSGIPDPAHQAGSWPAGFNVTVTSGGVGQYFVRFPQIGVPLGGVAHVTAISQANIWCQVQRLGTALPDEIVVVQCYRYGGVPVATPFSIVFEESSGVAPVSQALGYVHWNGSAIGTTFNSSGAVNTVMPTGTGIWTVTLPGIGSAGLAGGIQVTASDASLPARCKVSAWAPIAAAQRIQVRCHNATNVPLNTGWYLTYQFRRALTGGVAPPQYFGYTFDNTPANPGPYVPAPPAINFNSVGSFNEIQSAAVGQRLVTFHLIGVLPDNVQVTAFGPGPEFCNLVSIWNTSGMEARVRNVACYNAGTRLDYASMVSYNSAV</sequence>
<feature type="chain" id="PRO_5046281507" evidence="1">
    <location>
        <begin position="18"/>
        <end position="349"/>
    </location>
</feature>
<organism evidence="2 3">
    <name type="scientific">Sphaerisporangium aureirubrum</name>
    <dbReference type="NCBI Taxonomy" id="1544736"/>
    <lineage>
        <taxon>Bacteria</taxon>
        <taxon>Bacillati</taxon>
        <taxon>Actinomycetota</taxon>
        <taxon>Actinomycetes</taxon>
        <taxon>Streptosporangiales</taxon>
        <taxon>Streptosporangiaceae</taxon>
        <taxon>Sphaerisporangium</taxon>
    </lineage>
</organism>
<gene>
    <name evidence="2" type="ORF">ACFP1K_36680</name>
</gene>
<comment type="caution">
    <text evidence="2">The sequence shown here is derived from an EMBL/GenBank/DDBJ whole genome shotgun (WGS) entry which is preliminary data.</text>
</comment>
<feature type="signal peptide" evidence="1">
    <location>
        <begin position="1"/>
        <end position="17"/>
    </location>
</feature>